<dbReference type="Pfam" id="PF00362">
    <property type="entry name" value="Integrin_beta"/>
    <property type="match status" value="1"/>
</dbReference>
<organism evidence="20">
    <name type="scientific">Eriocheir sinensis</name>
    <name type="common">Chinese mitten crab</name>
    <dbReference type="NCBI Taxonomy" id="95602"/>
    <lineage>
        <taxon>Eukaryota</taxon>
        <taxon>Metazoa</taxon>
        <taxon>Ecdysozoa</taxon>
        <taxon>Arthropoda</taxon>
        <taxon>Crustacea</taxon>
        <taxon>Multicrustacea</taxon>
        <taxon>Malacostraca</taxon>
        <taxon>Eumalacostraca</taxon>
        <taxon>Eucarida</taxon>
        <taxon>Decapoda</taxon>
        <taxon>Pleocyemata</taxon>
        <taxon>Brachyura</taxon>
        <taxon>Eubrachyura</taxon>
        <taxon>Grapsoidea</taxon>
        <taxon>Varunidae</taxon>
        <taxon>Eriocheir</taxon>
    </lineage>
</organism>
<comment type="subcellular location">
    <subcellularLocation>
        <location evidence="1 14">Cell membrane</location>
        <topology evidence="1 14">Single-pass type I membrane protein</topology>
    </subcellularLocation>
</comment>
<feature type="disulfide bond" evidence="13">
    <location>
        <begin position="419"/>
        <end position="671"/>
    </location>
</feature>
<dbReference type="GO" id="GO:0007157">
    <property type="term" value="P:heterophilic cell-cell adhesion via plasma membrane cell adhesion molecules"/>
    <property type="evidence" value="ECO:0007669"/>
    <property type="project" value="UniProtKB-ARBA"/>
</dbReference>
<dbReference type="InterPro" id="IPR032695">
    <property type="entry name" value="Integrin_dom_sf"/>
</dbReference>
<dbReference type="Pfam" id="PF08725">
    <property type="entry name" value="Integrin_b_cyt"/>
    <property type="match status" value="1"/>
</dbReference>
<feature type="domain" description="Integrin beta subunit tail" evidence="19">
    <location>
        <begin position="627"/>
        <end position="709"/>
    </location>
</feature>
<dbReference type="GO" id="GO:0005178">
    <property type="term" value="F:integrin binding"/>
    <property type="evidence" value="ECO:0007669"/>
    <property type="project" value="TreeGrafter"/>
</dbReference>
<dbReference type="SUPFAM" id="SSF69179">
    <property type="entry name" value="Integrin domains"/>
    <property type="match status" value="1"/>
</dbReference>
<dbReference type="Pfam" id="PF23105">
    <property type="entry name" value="EGF_integrin"/>
    <property type="match status" value="1"/>
</dbReference>
<dbReference type="SMART" id="SM00187">
    <property type="entry name" value="INB"/>
    <property type="match status" value="1"/>
</dbReference>
<dbReference type="PROSITE" id="PS00243">
    <property type="entry name" value="I_EGF_1"/>
    <property type="match status" value="1"/>
</dbReference>
<dbReference type="SMART" id="SM01241">
    <property type="entry name" value="Integrin_b_cyt"/>
    <property type="match status" value="1"/>
</dbReference>
<dbReference type="PROSITE" id="PS52047">
    <property type="entry name" value="I_EGF_2"/>
    <property type="match status" value="1"/>
</dbReference>
<dbReference type="PANTHER" id="PTHR10082:SF60">
    <property type="entry name" value="INTEGRIN BETA-PS"/>
    <property type="match status" value="1"/>
</dbReference>
<dbReference type="OrthoDB" id="410592at2759"/>
<feature type="disulfide bond" evidence="13">
    <location>
        <begin position="445"/>
        <end position="449"/>
    </location>
</feature>
<dbReference type="Gene3D" id="2.60.40.1510">
    <property type="entry name" value="ntegrin, alpha v. Chain A, domain 3"/>
    <property type="match status" value="1"/>
</dbReference>
<dbReference type="Gene3D" id="4.10.1240.30">
    <property type="match status" value="1"/>
</dbReference>
<dbReference type="SUPFAM" id="SSF69687">
    <property type="entry name" value="Integrin beta tail domain"/>
    <property type="match status" value="1"/>
</dbReference>
<feature type="disulfide bond" evidence="13">
    <location>
        <begin position="564"/>
        <end position="573"/>
    </location>
</feature>
<evidence type="ECO:0000256" key="5">
    <source>
        <dbReference type="ARBA" id="ARBA00022729"/>
    </source>
</evidence>
<feature type="disulfide bond" evidence="13">
    <location>
        <begin position="467"/>
        <end position="513"/>
    </location>
</feature>
<dbReference type="FunFam" id="3.40.50.410:FF:000002">
    <property type="entry name" value="Integrin beta"/>
    <property type="match status" value="1"/>
</dbReference>
<evidence type="ECO:0000256" key="14">
    <source>
        <dbReference type="RuleBase" id="RU000633"/>
    </source>
</evidence>
<feature type="disulfide bond" evidence="13">
    <location>
        <begin position="596"/>
        <end position="601"/>
    </location>
</feature>
<proteinExistence type="evidence at transcript level"/>
<dbReference type="GO" id="GO:0008305">
    <property type="term" value="C:integrin complex"/>
    <property type="evidence" value="ECO:0007669"/>
    <property type="project" value="TreeGrafter"/>
</dbReference>
<feature type="disulfide bond" evidence="13">
    <location>
        <begin position="538"/>
        <end position="543"/>
    </location>
</feature>
<feature type="disulfide bond" evidence="13">
    <location>
        <begin position="598"/>
        <end position="648"/>
    </location>
</feature>
<dbReference type="GO" id="GO:0005925">
    <property type="term" value="C:focal adhesion"/>
    <property type="evidence" value="ECO:0007669"/>
    <property type="project" value="TreeGrafter"/>
</dbReference>
<feature type="disulfide bond" evidence="13">
    <location>
        <begin position="603"/>
        <end position="616"/>
    </location>
</feature>
<keyword evidence="3" id="KW-1003">Cell membrane</keyword>
<evidence type="ECO:0000256" key="10">
    <source>
        <dbReference type="ARBA" id="ARBA00023136"/>
    </source>
</evidence>
<dbReference type="PANTHER" id="PTHR10082">
    <property type="entry name" value="INTEGRIN BETA SUBUNIT"/>
    <property type="match status" value="1"/>
</dbReference>
<evidence type="ECO:0000256" key="7">
    <source>
        <dbReference type="ARBA" id="ARBA00022889"/>
    </source>
</evidence>
<evidence type="ECO:0000256" key="13">
    <source>
        <dbReference type="PIRSR" id="PIRSR002512-1"/>
    </source>
</evidence>
<feature type="signal peptide" evidence="16">
    <location>
        <begin position="1"/>
        <end position="18"/>
    </location>
</feature>
<dbReference type="AlphaFoldDB" id="A0A3G5MWV8"/>
<feature type="disulfide bond" evidence="13">
    <location>
        <begin position="388"/>
        <end position="399"/>
    </location>
</feature>
<comment type="similarity">
    <text evidence="2 14">Belongs to the integrin beta chain family.</text>
</comment>
<evidence type="ECO:0000256" key="16">
    <source>
        <dbReference type="SAM" id="SignalP"/>
    </source>
</evidence>
<feature type="transmembrane region" description="Helical" evidence="15">
    <location>
        <begin position="710"/>
        <end position="732"/>
    </location>
</feature>
<feature type="domain" description="Integrin beta subunit VWA" evidence="17">
    <location>
        <begin position="33"/>
        <end position="447"/>
    </location>
</feature>
<feature type="disulfide bond" evidence="13">
    <location>
        <begin position="557"/>
        <end position="562"/>
    </location>
</feature>
<keyword evidence="12" id="KW-0325">Glycoprotein</keyword>
<dbReference type="Pfam" id="PF23106">
    <property type="entry name" value="EGF_Teneurin"/>
    <property type="match status" value="1"/>
</dbReference>
<sequence>MRVTAAVLVLAIVMVVAARVEGRERTKRCAATQCHDCIRSPGCVWCMMPTEGMENCQHGASINLTSFCDPIYLQNPQNEVLLERDDDLTMRERKQKANSNEEIIQLKPQRIKLRLRKGEAQNISITYRRANAYPVDLYYLMDLSNSMRDDKDNLVAVSDVLAQTLYNLTDQYMIGFGSFVDKVMMPYADTASGKTPCFGCAPTYSFRNDMKLNNEPDEFKQGVKAAQISGNLDSPEGGFDALMQAMVCKSEIGWRDVARRILVFSTDASFHQAGDGRLAGVVVPNDETCHLNEHGEYTDYDKYDYPSIGQIIKVSEERGINVIFAVLSNPKLYKDLSEQSETFSYGLLSQGSSNVVDLIKEQYESISSEVILTDNSTDDVTIAYSSACKGSEITKTNKCDNIKENNEVTFTLEVTANRCPANGKGSIVEVKTLEDKVILDIEFLCSCDCPPADADKSKCNDHGQIVCGVCACDYGYYGDKCQCGGDGDSGGFSGGNEDLDKRCFASEEETRPCSGRGRCSCGTCLCKEEYVSGQFCECNKRKCSLGTGQDCSGHGVCDCDTCKCDPGFKGAHCQCRDDLACIEKGSDKVCSGHGTCECGKCRCDTQGNETYTGRFCEDCLRCGTGKCSQFKDCVQCIHFGNGPRQHDCNTCMKSEAVDSLNDQVYKGARLCTVEDEDGCYVNFTYRYLERESRDEVFVQTERQCPEPPPILPIVFGVIGTIVAVGLITLLIWKILTHIHDQREYAKFEKESQNAKFNAEENPLYKSAATTVQNPVFDQQQAI</sequence>
<dbReference type="GO" id="GO:0007160">
    <property type="term" value="P:cell-matrix adhesion"/>
    <property type="evidence" value="ECO:0007669"/>
    <property type="project" value="TreeGrafter"/>
</dbReference>
<dbReference type="SMART" id="SM01242">
    <property type="entry name" value="Integrin_B_tail"/>
    <property type="match status" value="1"/>
</dbReference>
<dbReference type="InterPro" id="IPR036465">
    <property type="entry name" value="vWFA_dom_sf"/>
</dbReference>
<keyword evidence="11 13" id="KW-1015">Disulfide bond</keyword>
<feature type="disulfide bond" evidence="13">
    <location>
        <begin position="472"/>
        <end position="481"/>
    </location>
</feature>
<keyword evidence="6" id="KW-0677">Repeat</keyword>
<dbReference type="SUPFAM" id="SSF53300">
    <property type="entry name" value="vWA-like"/>
    <property type="match status" value="1"/>
</dbReference>
<dbReference type="InterPro" id="IPR036349">
    <property type="entry name" value="Integrin_bsu_tail_dom_sf"/>
</dbReference>
<evidence type="ECO:0000313" key="20">
    <source>
        <dbReference type="EMBL" id="AYX40719.1"/>
    </source>
</evidence>
<evidence type="ECO:0000256" key="6">
    <source>
        <dbReference type="ARBA" id="ARBA00022737"/>
    </source>
</evidence>
<keyword evidence="9 14" id="KW-0401">Integrin</keyword>
<keyword evidence="4 14" id="KW-0812">Transmembrane</keyword>
<feature type="disulfide bond" evidence="13">
    <location>
        <begin position="559"/>
        <end position="590"/>
    </location>
</feature>
<dbReference type="Gene3D" id="2.10.25.10">
    <property type="entry name" value="Laminin"/>
    <property type="match status" value="3"/>
</dbReference>
<feature type="disulfide bond" evidence="13">
    <location>
        <begin position="248"/>
        <end position="289"/>
    </location>
</feature>
<feature type="chain" id="PRO_5018021789" description="Integrin beta" evidence="16">
    <location>
        <begin position="19"/>
        <end position="782"/>
    </location>
</feature>
<evidence type="ECO:0000256" key="4">
    <source>
        <dbReference type="ARBA" id="ARBA00022692"/>
    </source>
</evidence>
<dbReference type="InterPro" id="IPR014836">
    <property type="entry name" value="Integrin_bsu_cyt_dom"/>
</dbReference>
<feature type="disulfide bond" evidence="13">
    <location>
        <begin position="34"/>
        <end position="43"/>
    </location>
</feature>
<dbReference type="InterPro" id="IPR057073">
    <property type="entry name" value="EGF_integrin_2"/>
</dbReference>
<evidence type="ECO:0000256" key="15">
    <source>
        <dbReference type="SAM" id="Phobius"/>
    </source>
</evidence>
<accession>A0A3G5MWV8</accession>
<dbReference type="EMBL" id="MH170220">
    <property type="protein sequence ID" value="AYX40719.1"/>
    <property type="molecule type" value="mRNA"/>
</dbReference>
<dbReference type="Gene3D" id="1.20.5.100">
    <property type="entry name" value="Cytochrome c1, transmembrane anchor, C-terminal"/>
    <property type="match status" value="1"/>
</dbReference>
<dbReference type="GO" id="GO:0033627">
    <property type="term" value="P:cell adhesion mediated by integrin"/>
    <property type="evidence" value="ECO:0007669"/>
    <property type="project" value="TreeGrafter"/>
</dbReference>
<dbReference type="PRINTS" id="PR01186">
    <property type="entry name" value="INTEGRINB"/>
</dbReference>
<reference evidence="20" key="1">
    <citation type="submission" date="2018-04" db="EMBL/GenBank/DDBJ databases">
        <title>Identification and characterization of three beta integrins in Chinese mitten crab, Eriocheir sinensis.</title>
        <authorList>
            <person name="Li X."/>
            <person name="Li W."/>
            <person name="Wang Q."/>
        </authorList>
    </citation>
    <scope>NUCLEOTIDE SEQUENCE</scope>
</reference>
<dbReference type="InterPro" id="IPR002369">
    <property type="entry name" value="Integrin_bsu_VWA"/>
</dbReference>
<dbReference type="SMR" id="A0A3G5MWV8"/>
<dbReference type="GO" id="GO:0007229">
    <property type="term" value="P:integrin-mediated signaling pathway"/>
    <property type="evidence" value="ECO:0007669"/>
    <property type="project" value="UniProtKB-KW"/>
</dbReference>
<name>A0A3G5MWV8_ERISI</name>
<protein>
    <recommendedName>
        <fullName evidence="14">Integrin beta</fullName>
    </recommendedName>
</protein>
<evidence type="ECO:0000259" key="17">
    <source>
        <dbReference type="SMART" id="SM00187"/>
    </source>
</evidence>
<feature type="disulfide bond" evidence="13">
    <location>
        <begin position="483"/>
        <end position="503"/>
    </location>
</feature>
<feature type="disulfide bond" evidence="13">
    <location>
        <begin position="519"/>
        <end position="524"/>
    </location>
</feature>
<dbReference type="InterPro" id="IPR015812">
    <property type="entry name" value="Integrin_bsu"/>
</dbReference>
<evidence type="ECO:0000259" key="18">
    <source>
        <dbReference type="SMART" id="SM01241"/>
    </source>
</evidence>
<evidence type="ECO:0000256" key="3">
    <source>
        <dbReference type="ARBA" id="ARBA00022475"/>
    </source>
</evidence>
<evidence type="ECO:0000256" key="8">
    <source>
        <dbReference type="ARBA" id="ARBA00022989"/>
    </source>
</evidence>
<dbReference type="PIRSF" id="PIRSF002512">
    <property type="entry name" value="Integrin_B"/>
    <property type="match status" value="1"/>
</dbReference>
<evidence type="ECO:0000256" key="9">
    <source>
        <dbReference type="ARBA" id="ARBA00023037"/>
    </source>
</evidence>
<dbReference type="InterPro" id="IPR057243">
    <property type="entry name" value="Integrin_I-EGF_CS"/>
</dbReference>
<feature type="domain" description="Integrin beta subunit cytoplasmic" evidence="18">
    <location>
        <begin position="733"/>
        <end position="779"/>
    </location>
</feature>
<dbReference type="Pfam" id="PF07965">
    <property type="entry name" value="Integrin_B_tail"/>
    <property type="match status" value="1"/>
</dbReference>
<evidence type="ECO:0000256" key="11">
    <source>
        <dbReference type="ARBA" id="ARBA00023157"/>
    </source>
</evidence>
<keyword evidence="10 15" id="KW-0472">Membrane</keyword>
<evidence type="ECO:0000256" key="12">
    <source>
        <dbReference type="ARBA" id="ARBA00023180"/>
    </source>
</evidence>
<dbReference type="InterPro" id="IPR012896">
    <property type="entry name" value="Integrin_bsu_tail"/>
</dbReference>
<evidence type="ECO:0000259" key="19">
    <source>
        <dbReference type="SMART" id="SM01242"/>
    </source>
</evidence>
<dbReference type="GO" id="GO:0016477">
    <property type="term" value="P:cell migration"/>
    <property type="evidence" value="ECO:0007669"/>
    <property type="project" value="TreeGrafter"/>
</dbReference>
<feature type="disulfide bond" evidence="13">
    <location>
        <begin position="521"/>
        <end position="551"/>
    </location>
</feature>
<dbReference type="Gene3D" id="3.40.50.410">
    <property type="entry name" value="von Willebrand factor, type A domain"/>
    <property type="match status" value="1"/>
</dbReference>
<keyword evidence="5 16" id="KW-0732">Signal</keyword>
<keyword evidence="7 14" id="KW-0130">Cell adhesion</keyword>
<feature type="disulfide bond" evidence="13">
    <location>
        <begin position="627"/>
        <end position="636"/>
    </location>
</feature>
<evidence type="ECO:0000256" key="1">
    <source>
        <dbReference type="ARBA" id="ARBA00004251"/>
    </source>
</evidence>
<dbReference type="GO" id="GO:0009986">
    <property type="term" value="C:cell surface"/>
    <property type="evidence" value="ECO:0007669"/>
    <property type="project" value="TreeGrafter"/>
</dbReference>
<feature type="disulfide bond" evidence="13">
    <location>
        <begin position="37"/>
        <end position="68"/>
    </location>
</feature>
<keyword evidence="8 15" id="KW-1133">Transmembrane helix</keyword>
<feature type="disulfide bond" evidence="13">
    <location>
        <begin position="526"/>
        <end position="536"/>
    </location>
</feature>
<evidence type="ECO:0000256" key="2">
    <source>
        <dbReference type="ARBA" id="ARBA00007449"/>
    </source>
</evidence>
<feature type="disulfide bond" evidence="13">
    <location>
        <begin position="197"/>
        <end position="200"/>
    </location>
</feature>
<feature type="disulfide bond" evidence="13">
    <location>
        <begin position="633"/>
        <end position="704"/>
    </location>
</feature>